<name>A5CZB7_PELTS</name>
<dbReference type="SUPFAM" id="SSF56672">
    <property type="entry name" value="DNA/RNA polymerases"/>
    <property type="match status" value="1"/>
</dbReference>
<dbReference type="PRINTS" id="PR00866">
    <property type="entry name" value="RNADNAPOLMS"/>
</dbReference>
<dbReference type="GO" id="GO:0046872">
    <property type="term" value="F:metal ion binding"/>
    <property type="evidence" value="ECO:0007669"/>
    <property type="project" value="UniProtKB-KW"/>
</dbReference>
<evidence type="ECO:0000256" key="2">
    <source>
        <dbReference type="ARBA" id="ARBA00022679"/>
    </source>
</evidence>
<dbReference type="Pfam" id="PF00078">
    <property type="entry name" value="RVT_1"/>
    <property type="match status" value="1"/>
</dbReference>
<dbReference type="InterPro" id="IPR043502">
    <property type="entry name" value="DNA/RNA_pol_sf"/>
</dbReference>
<comment type="similarity">
    <text evidence="8">Belongs to the bacterial reverse transcriptase family.</text>
</comment>
<dbReference type="InterPro" id="IPR000123">
    <property type="entry name" value="Reverse_transcriptase_msDNA"/>
</dbReference>
<keyword evidence="2" id="KW-0808">Transferase</keyword>
<evidence type="ECO:0000313" key="12">
    <source>
        <dbReference type="Proteomes" id="UP000006556"/>
    </source>
</evidence>
<dbReference type="HOGENOM" id="CLU_637528_0_0_9"/>
<keyword evidence="7" id="KW-0051">Antiviral defense</keyword>
<proteinExistence type="inferred from homology"/>
<keyword evidence="6 11" id="KW-0695">RNA-directed DNA polymerase</keyword>
<dbReference type="Proteomes" id="UP000006556">
    <property type="component" value="Chromosome"/>
</dbReference>
<dbReference type="PANTHER" id="PTHR34047:SF7">
    <property type="entry name" value="RNA-DIRECTED DNA POLYMERASE"/>
    <property type="match status" value="1"/>
</dbReference>
<organism evidence="11 12">
    <name type="scientific">Pelotomaculum thermopropionicum (strain DSM 13744 / JCM 10971 / SI)</name>
    <dbReference type="NCBI Taxonomy" id="370438"/>
    <lineage>
        <taxon>Bacteria</taxon>
        <taxon>Bacillati</taxon>
        <taxon>Bacillota</taxon>
        <taxon>Clostridia</taxon>
        <taxon>Eubacteriales</taxon>
        <taxon>Desulfotomaculaceae</taxon>
        <taxon>Pelotomaculum</taxon>
    </lineage>
</organism>
<keyword evidence="5" id="KW-0460">Magnesium</keyword>
<evidence type="ECO:0000256" key="6">
    <source>
        <dbReference type="ARBA" id="ARBA00022918"/>
    </source>
</evidence>
<comment type="catalytic activity">
    <reaction evidence="9">
        <text>DNA(n) + a 2'-deoxyribonucleoside 5'-triphosphate = DNA(n+1) + diphosphate</text>
        <dbReference type="Rhea" id="RHEA:22508"/>
        <dbReference type="Rhea" id="RHEA-COMP:17339"/>
        <dbReference type="Rhea" id="RHEA-COMP:17340"/>
        <dbReference type="ChEBI" id="CHEBI:33019"/>
        <dbReference type="ChEBI" id="CHEBI:61560"/>
        <dbReference type="ChEBI" id="CHEBI:173112"/>
        <dbReference type="EC" id="2.7.7.49"/>
    </reaction>
</comment>
<dbReference type="EMBL" id="AP009389">
    <property type="protein sequence ID" value="BAF60648.1"/>
    <property type="molecule type" value="Genomic_DNA"/>
</dbReference>
<dbReference type="GO" id="GO:0003964">
    <property type="term" value="F:RNA-directed DNA polymerase activity"/>
    <property type="evidence" value="ECO:0007669"/>
    <property type="project" value="UniProtKB-KW"/>
</dbReference>
<keyword evidence="12" id="KW-1185">Reference proteome</keyword>
<gene>
    <name evidence="11" type="ordered locus">PTH_2467</name>
</gene>
<dbReference type="InterPro" id="IPR000477">
    <property type="entry name" value="RT_dom"/>
</dbReference>
<dbReference type="EC" id="2.7.7.49" evidence="1"/>
<protein>
    <recommendedName>
        <fullName evidence="1">RNA-directed DNA polymerase</fullName>
        <ecNumber evidence="1">2.7.7.49</ecNumber>
    </recommendedName>
</protein>
<sequence length="430" mass="48352">MKILKIPKKNGKYRTIYAPDAEEKRALRGIVGILNQKCQHVCDPAAVHGFMPLKSPVTNALAHVGRKYTVSFDLEDFFDTVTPEKASKCLTKEQKELVFVDGAARQGLPTSPAVANLAATDMDRAILKWIEKSGKSVVYTRYADDLAFSFDDPELIPVIQKKVPEIIRRSGFRVNTDKTTVQAAVAGRRIICGVAVDDEGVHPTREVKRRLRAAKHQGNELEAAGLEEWCKLKVPSGKRQKARETTEGLDELRKHWKLRKIDMAKAVSRKVIPEKDLGDNCYITNDPAYFMGMSTFTTGWKSCMRMDGGEYRKGVMAWLALPGTSVAVFLSDRTMNIAGVERRRMRARCLVHKLENGQLVYDRLYGNPDDTPVLVKKLEEAGIRPIREFAGKGIYVEGDVPASMAMPYCDNLWEEKINIKSGKRVVRFYV</sequence>
<dbReference type="GO" id="GO:0051607">
    <property type="term" value="P:defense response to virus"/>
    <property type="evidence" value="ECO:0007669"/>
    <property type="project" value="UniProtKB-KW"/>
</dbReference>
<evidence type="ECO:0000256" key="4">
    <source>
        <dbReference type="ARBA" id="ARBA00022723"/>
    </source>
</evidence>
<evidence type="ECO:0000256" key="3">
    <source>
        <dbReference type="ARBA" id="ARBA00022695"/>
    </source>
</evidence>
<accession>A5CZB7</accession>
<dbReference type="PANTHER" id="PTHR34047">
    <property type="entry name" value="NUCLEAR INTRON MATURASE 1, MITOCHONDRIAL-RELATED"/>
    <property type="match status" value="1"/>
</dbReference>
<dbReference type="KEGG" id="pth:PTH_2467"/>
<dbReference type="eggNOG" id="COG3344">
    <property type="taxonomic scope" value="Bacteria"/>
</dbReference>
<dbReference type="GO" id="GO:0003723">
    <property type="term" value="F:RNA binding"/>
    <property type="evidence" value="ECO:0007669"/>
    <property type="project" value="InterPro"/>
</dbReference>
<dbReference type="CDD" id="cd03487">
    <property type="entry name" value="RT_Bac_retron_II"/>
    <property type="match status" value="1"/>
</dbReference>
<dbReference type="AlphaFoldDB" id="A5CZB7"/>
<dbReference type="STRING" id="370438.PTH_2467"/>
<evidence type="ECO:0000313" key="11">
    <source>
        <dbReference type="EMBL" id="BAF60648.1"/>
    </source>
</evidence>
<keyword evidence="4" id="KW-0479">Metal-binding</keyword>
<evidence type="ECO:0000256" key="9">
    <source>
        <dbReference type="ARBA" id="ARBA00048173"/>
    </source>
</evidence>
<keyword evidence="3" id="KW-0548">Nucleotidyltransferase</keyword>
<dbReference type="InterPro" id="IPR051083">
    <property type="entry name" value="GrpII_Intron_Splice-Mob/Def"/>
</dbReference>
<evidence type="ECO:0000256" key="8">
    <source>
        <dbReference type="ARBA" id="ARBA00034120"/>
    </source>
</evidence>
<feature type="domain" description="Reverse transcriptase" evidence="10">
    <location>
        <begin position="1"/>
        <end position="196"/>
    </location>
</feature>
<evidence type="ECO:0000259" key="10">
    <source>
        <dbReference type="PROSITE" id="PS50878"/>
    </source>
</evidence>
<reference evidence="12" key="1">
    <citation type="journal article" date="2008" name="Genome Res.">
        <title>The genome of Pelotomaculum thermopropionicum reveals niche-associated evolution in anaerobic microbiota.</title>
        <authorList>
            <person name="Kosaka T."/>
            <person name="Kato S."/>
            <person name="Shimoyama T."/>
            <person name="Ishii S."/>
            <person name="Abe T."/>
            <person name="Watanabe K."/>
        </authorList>
    </citation>
    <scope>NUCLEOTIDE SEQUENCE [LARGE SCALE GENOMIC DNA]</scope>
    <source>
        <strain evidence="12">DSM 13744 / JCM 10971 / SI</strain>
    </source>
</reference>
<evidence type="ECO:0000256" key="1">
    <source>
        <dbReference type="ARBA" id="ARBA00012493"/>
    </source>
</evidence>
<evidence type="ECO:0000256" key="5">
    <source>
        <dbReference type="ARBA" id="ARBA00022842"/>
    </source>
</evidence>
<evidence type="ECO:0000256" key="7">
    <source>
        <dbReference type="ARBA" id="ARBA00023118"/>
    </source>
</evidence>
<dbReference type="PROSITE" id="PS50878">
    <property type="entry name" value="RT_POL"/>
    <property type="match status" value="1"/>
</dbReference>